<protein>
    <submittedName>
        <fullName evidence="1">Uncharacterized protein</fullName>
    </submittedName>
</protein>
<gene>
    <name evidence="1" type="ORF">DPMN_139422</name>
</gene>
<reference evidence="1" key="1">
    <citation type="journal article" date="2019" name="bioRxiv">
        <title>The Genome of the Zebra Mussel, Dreissena polymorpha: A Resource for Invasive Species Research.</title>
        <authorList>
            <person name="McCartney M.A."/>
            <person name="Auch B."/>
            <person name="Kono T."/>
            <person name="Mallez S."/>
            <person name="Zhang Y."/>
            <person name="Obille A."/>
            <person name="Becker A."/>
            <person name="Abrahante J.E."/>
            <person name="Garbe J."/>
            <person name="Badalamenti J.P."/>
            <person name="Herman A."/>
            <person name="Mangelson H."/>
            <person name="Liachko I."/>
            <person name="Sullivan S."/>
            <person name="Sone E.D."/>
            <person name="Koren S."/>
            <person name="Silverstein K.A.T."/>
            <person name="Beckman K.B."/>
            <person name="Gohl D.M."/>
        </authorList>
    </citation>
    <scope>NUCLEOTIDE SEQUENCE</scope>
    <source>
        <strain evidence="1">Duluth1</strain>
        <tissue evidence="1">Whole animal</tissue>
    </source>
</reference>
<proteinExistence type="predicted"/>
<dbReference type="EMBL" id="JAIWYP010000006">
    <property type="protein sequence ID" value="KAH3811022.1"/>
    <property type="molecule type" value="Genomic_DNA"/>
</dbReference>
<evidence type="ECO:0000313" key="2">
    <source>
        <dbReference type="Proteomes" id="UP000828390"/>
    </source>
</evidence>
<comment type="caution">
    <text evidence="1">The sequence shown here is derived from an EMBL/GenBank/DDBJ whole genome shotgun (WGS) entry which is preliminary data.</text>
</comment>
<organism evidence="1 2">
    <name type="scientific">Dreissena polymorpha</name>
    <name type="common">Zebra mussel</name>
    <name type="synonym">Mytilus polymorpha</name>
    <dbReference type="NCBI Taxonomy" id="45954"/>
    <lineage>
        <taxon>Eukaryota</taxon>
        <taxon>Metazoa</taxon>
        <taxon>Spiralia</taxon>
        <taxon>Lophotrochozoa</taxon>
        <taxon>Mollusca</taxon>
        <taxon>Bivalvia</taxon>
        <taxon>Autobranchia</taxon>
        <taxon>Heteroconchia</taxon>
        <taxon>Euheterodonta</taxon>
        <taxon>Imparidentia</taxon>
        <taxon>Neoheterodontei</taxon>
        <taxon>Myida</taxon>
        <taxon>Dreissenoidea</taxon>
        <taxon>Dreissenidae</taxon>
        <taxon>Dreissena</taxon>
    </lineage>
</organism>
<dbReference type="Proteomes" id="UP000828390">
    <property type="component" value="Unassembled WGS sequence"/>
</dbReference>
<accession>A0A9D4GBL0</accession>
<sequence length="92" mass="10418">MDRARDSILSIHEKKQSTVVRASVVTSWMPDEFLSVPQANGGVRLSVLYISRITLLSFDDSSLNQYLTIFIFCISLKGIRPNSPYRALRLVD</sequence>
<reference evidence="1" key="2">
    <citation type="submission" date="2020-11" db="EMBL/GenBank/DDBJ databases">
        <authorList>
            <person name="McCartney M.A."/>
            <person name="Auch B."/>
            <person name="Kono T."/>
            <person name="Mallez S."/>
            <person name="Becker A."/>
            <person name="Gohl D.M."/>
            <person name="Silverstein K.A.T."/>
            <person name="Koren S."/>
            <person name="Bechman K.B."/>
            <person name="Herman A."/>
            <person name="Abrahante J.E."/>
            <person name="Garbe J."/>
        </authorList>
    </citation>
    <scope>NUCLEOTIDE SEQUENCE</scope>
    <source>
        <strain evidence="1">Duluth1</strain>
        <tissue evidence="1">Whole animal</tissue>
    </source>
</reference>
<evidence type="ECO:0000313" key="1">
    <source>
        <dbReference type="EMBL" id="KAH3811022.1"/>
    </source>
</evidence>
<name>A0A9D4GBL0_DREPO</name>
<keyword evidence="2" id="KW-1185">Reference proteome</keyword>
<dbReference type="AlphaFoldDB" id="A0A9D4GBL0"/>